<keyword evidence="4 9" id="KW-0812">Transmembrane</keyword>
<sequence>MELQLVTEYLKHHNSTPQFIFNDVEEQYWGALYPNWTGSGLMGKLLNDEADIIFTAFYTWEFVYHYLDLSKSYIRAGISCLVPKPRIQSGWFIPISPYKTSMWIAVFINITYNILIAFVLATFRQKLFSPRNISDRSALFLLFNTVWIIIKISFGQSLQKKEKFIIGHLVLIVLVLEYLILDSGYYSGLAVTMTVPRYETPINTALDLANGDVTIWGIFEDWVLSIKNTDDVIYNKITKKYRAVNEAKLRELTKQDYNAFFMERLPFNNYGINDFMKADVIENYHLMEEDVYWEYTLFYLRKSSILTPSFDGFLLRVIESGLPYAWQKQAVYEFMDLNIQKLAAGLDTKKAPHGIKKLKFFHIKGSLAVLFIGFSLAMITLILEVYVYTPEKKRKKKRKRIE</sequence>
<comment type="similarity">
    <text evidence="2">Belongs to the glutamate-gated ion channel (TC 1.A.10.1) family.</text>
</comment>
<feature type="transmembrane region" description="Helical" evidence="9">
    <location>
        <begin position="102"/>
        <end position="121"/>
    </location>
</feature>
<comment type="caution">
    <text evidence="11">The sequence shown here is derived from an EMBL/GenBank/DDBJ whole genome shotgun (WGS) entry which is preliminary data.</text>
</comment>
<accession>A0AAW1VBM7</accession>
<keyword evidence="5 9" id="KW-1133">Transmembrane helix</keyword>
<feature type="transmembrane region" description="Helical" evidence="9">
    <location>
        <begin position="367"/>
        <end position="389"/>
    </location>
</feature>
<keyword evidence="3" id="KW-1003">Cell membrane</keyword>
<evidence type="ECO:0000256" key="3">
    <source>
        <dbReference type="ARBA" id="ARBA00022475"/>
    </source>
</evidence>
<evidence type="ECO:0000256" key="9">
    <source>
        <dbReference type="SAM" id="Phobius"/>
    </source>
</evidence>
<keyword evidence="7" id="KW-0675">Receptor</keyword>
<dbReference type="Pfam" id="PF00060">
    <property type="entry name" value="Lig_chan"/>
    <property type="match status" value="1"/>
</dbReference>
<evidence type="ECO:0000256" key="5">
    <source>
        <dbReference type="ARBA" id="ARBA00022989"/>
    </source>
</evidence>
<dbReference type="Gene3D" id="3.40.190.10">
    <property type="entry name" value="Periplasmic binding protein-like II"/>
    <property type="match status" value="1"/>
</dbReference>
<dbReference type="SUPFAM" id="SSF53850">
    <property type="entry name" value="Periplasmic binding protein-like II"/>
    <property type="match status" value="1"/>
</dbReference>
<dbReference type="Gene3D" id="1.10.287.70">
    <property type="match status" value="1"/>
</dbReference>
<feature type="transmembrane region" description="Helical" evidence="9">
    <location>
        <begin position="133"/>
        <end position="152"/>
    </location>
</feature>
<dbReference type="GO" id="GO:0015276">
    <property type="term" value="F:ligand-gated monoatomic ion channel activity"/>
    <property type="evidence" value="ECO:0007669"/>
    <property type="project" value="InterPro"/>
</dbReference>
<dbReference type="PANTHER" id="PTHR42643:SF40">
    <property type="entry name" value="IONOTROPIC RECEPTOR 41A-RELATED"/>
    <property type="match status" value="1"/>
</dbReference>
<dbReference type="AlphaFoldDB" id="A0AAW1VBM7"/>
<dbReference type="Proteomes" id="UP001431783">
    <property type="component" value="Unassembled WGS sequence"/>
</dbReference>
<keyword evidence="6 9" id="KW-0472">Membrane</keyword>
<gene>
    <name evidence="11" type="ORF">WA026_018291</name>
</gene>
<evidence type="ECO:0000256" key="6">
    <source>
        <dbReference type="ARBA" id="ARBA00023136"/>
    </source>
</evidence>
<dbReference type="InterPro" id="IPR052192">
    <property type="entry name" value="Insect_Ionotropic_Sensory_Rcpt"/>
</dbReference>
<organism evidence="11 12">
    <name type="scientific">Henosepilachna vigintioctopunctata</name>
    <dbReference type="NCBI Taxonomy" id="420089"/>
    <lineage>
        <taxon>Eukaryota</taxon>
        <taxon>Metazoa</taxon>
        <taxon>Ecdysozoa</taxon>
        <taxon>Arthropoda</taxon>
        <taxon>Hexapoda</taxon>
        <taxon>Insecta</taxon>
        <taxon>Pterygota</taxon>
        <taxon>Neoptera</taxon>
        <taxon>Endopterygota</taxon>
        <taxon>Coleoptera</taxon>
        <taxon>Polyphaga</taxon>
        <taxon>Cucujiformia</taxon>
        <taxon>Coccinelloidea</taxon>
        <taxon>Coccinellidae</taxon>
        <taxon>Epilachninae</taxon>
        <taxon>Epilachnini</taxon>
        <taxon>Henosepilachna</taxon>
    </lineage>
</organism>
<evidence type="ECO:0000259" key="10">
    <source>
        <dbReference type="Pfam" id="PF00060"/>
    </source>
</evidence>
<evidence type="ECO:0000313" key="11">
    <source>
        <dbReference type="EMBL" id="KAK9892090.1"/>
    </source>
</evidence>
<reference evidence="11 12" key="1">
    <citation type="submission" date="2023-03" db="EMBL/GenBank/DDBJ databases">
        <title>Genome insight into feeding habits of ladybird beetles.</title>
        <authorList>
            <person name="Li H.-S."/>
            <person name="Huang Y.-H."/>
            <person name="Pang H."/>
        </authorList>
    </citation>
    <scope>NUCLEOTIDE SEQUENCE [LARGE SCALE GENOMIC DNA]</scope>
    <source>
        <strain evidence="11">SYSU_2023b</strain>
        <tissue evidence="11">Whole body</tissue>
    </source>
</reference>
<evidence type="ECO:0000256" key="8">
    <source>
        <dbReference type="ARBA" id="ARBA00023180"/>
    </source>
</evidence>
<feature type="transmembrane region" description="Helical" evidence="9">
    <location>
        <begin position="164"/>
        <end position="181"/>
    </location>
</feature>
<feature type="domain" description="Ionotropic glutamate receptor C-terminal" evidence="10">
    <location>
        <begin position="100"/>
        <end position="373"/>
    </location>
</feature>
<dbReference type="GO" id="GO:0005886">
    <property type="term" value="C:plasma membrane"/>
    <property type="evidence" value="ECO:0007669"/>
    <property type="project" value="UniProtKB-SubCell"/>
</dbReference>
<evidence type="ECO:0000313" key="12">
    <source>
        <dbReference type="Proteomes" id="UP001431783"/>
    </source>
</evidence>
<evidence type="ECO:0000256" key="2">
    <source>
        <dbReference type="ARBA" id="ARBA00008685"/>
    </source>
</evidence>
<dbReference type="EMBL" id="JARQZJ010000132">
    <property type="protein sequence ID" value="KAK9892090.1"/>
    <property type="molecule type" value="Genomic_DNA"/>
</dbReference>
<evidence type="ECO:0000256" key="7">
    <source>
        <dbReference type="ARBA" id="ARBA00023170"/>
    </source>
</evidence>
<proteinExistence type="inferred from homology"/>
<name>A0AAW1VBM7_9CUCU</name>
<comment type="subcellular location">
    <subcellularLocation>
        <location evidence="1">Cell membrane</location>
        <topology evidence="1">Multi-pass membrane protein</topology>
    </subcellularLocation>
</comment>
<dbReference type="GO" id="GO:0050906">
    <property type="term" value="P:detection of stimulus involved in sensory perception"/>
    <property type="evidence" value="ECO:0007669"/>
    <property type="project" value="UniProtKB-ARBA"/>
</dbReference>
<protein>
    <recommendedName>
        <fullName evidence="10">Ionotropic glutamate receptor C-terminal domain-containing protein</fullName>
    </recommendedName>
</protein>
<keyword evidence="12" id="KW-1185">Reference proteome</keyword>
<dbReference type="InterPro" id="IPR001320">
    <property type="entry name" value="Iontro_rcpt_C"/>
</dbReference>
<evidence type="ECO:0000256" key="1">
    <source>
        <dbReference type="ARBA" id="ARBA00004651"/>
    </source>
</evidence>
<dbReference type="PANTHER" id="PTHR42643">
    <property type="entry name" value="IONOTROPIC RECEPTOR 20A-RELATED"/>
    <property type="match status" value="1"/>
</dbReference>
<evidence type="ECO:0000256" key="4">
    <source>
        <dbReference type="ARBA" id="ARBA00022692"/>
    </source>
</evidence>
<keyword evidence="8" id="KW-0325">Glycoprotein</keyword>